<sequence>MTRSLVDRCHEVINFLNEKKAERLFHAQALVEARGKDQLLHAIPFLQTELFMHQEVRTLWPYILVIPDSEEAKHFCKMYDCKLDDLGKVLQNRINEMTRFLDVIENKLHKTYPPGSFWVSIREELLAKICREARKVLEG</sequence>
<evidence type="ECO:0000313" key="2">
    <source>
        <dbReference type="Proteomes" id="UP001596002"/>
    </source>
</evidence>
<name>A0ABV9Q8X5_9BACL</name>
<dbReference type="RefSeq" id="WP_380028512.1">
    <property type="nucleotide sequence ID" value="NZ_JBHSHC010000142.1"/>
</dbReference>
<dbReference type="EMBL" id="JBHSHC010000142">
    <property type="protein sequence ID" value="MFC4769697.1"/>
    <property type="molecule type" value="Genomic_DNA"/>
</dbReference>
<dbReference type="Proteomes" id="UP001596002">
    <property type="component" value="Unassembled WGS sequence"/>
</dbReference>
<reference evidence="2" key="1">
    <citation type="journal article" date="2019" name="Int. J. Syst. Evol. Microbiol.">
        <title>The Global Catalogue of Microorganisms (GCM) 10K type strain sequencing project: providing services to taxonomists for standard genome sequencing and annotation.</title>
        <authorList>
            <consortium name="The Broad Institute Genomics Platform"/>
            <consortium name="The Broad Institute Genome Sequencing Center for Infectious Disease"/>
            <person name="Wu L."/>
            <person name="Ma J."/>
        </authorList>
    </citation>
    <scope>NUCLEOTIDE SEQUENCE [LARGE SCALE GENOMIC DNA]</scope>
    <source>
        <strain evidence="2">WYCCWR 12678</strain>
    </source>
</reference>
<comment type="caution">
    <text evidence="1">The sequence shown here is derived from an EMBL/GenBank/DDBJ whole genome shotgun (WGS) entry which is preliminary data.</text>
</comment>
<accession>A0ABV9Q8X5</accession>
<proteinExistence type="predicted"/>
<protein>
    <submittedName>
        <fullName evidence="1">Uncharacterized protein</fullName>
    </submittedName>
</protein>
<keyword evidence="2" id="KW-1185">Reference proteome</keyword>
<evidence type="ECO:0000313" key="1">
    <source>
        <dbReference type="EMBL" id="MFC4769697.1"/>
    </source>
</evidence>
<organism evidence="1 2">
    <name type="scientific">Effusibacillus consociatus</name>
    <dbReference type="NCBI Taxonomy" id="1117041"/>
    <lineage>
        <taxon>Bacteria</taxon>
        <taxon>Bacillati</taxon>
        <taxon>Bacillota</taxon>
        <taxon>Bacilli</taxon>
        <taxon>Bacillales</taxon>
        <taxon>Alicyclobacillaceae</taxon>
        <taxon>Effusibacillus</taxon>
    </lineage>
</organism>
<gene>
    <name evidence="1" type="ORF">ACFO8Q_20505</name>
</gene>